<keyword evidence="4" id="KW-1185">Reference proteome</keyword>
<protein>
    <recommendedName>
        <fullName evidence="2">DUF5077 domain-containing protein</fullName>
    </recommendedName>
</protein>
<feature type="signal peptide" evidence="1">
    <location>
        <begin position="1"/>
        <end position="24"/>
    </location>
</feature>
<evidence type="ECO:0000256" key="1">
    <source>
        <dbReference type="SAM" id="SignalP"/>
    </source>
</evidence>
<dbReference type="Proteomes" id="UP000199072">
    <property type="component" value="Unassembled WGS sequence"/>
</dbReference>
<name>A0A1G6WZ66_9SPHI</name>
<evidence type="ECO:0000313" key="3">
    <source>
        <dbReference type="EMBL" id="SDD70336.1"/>
    </source>
</evidence>
<dbReference type="EMBL" id="FNAI01000002">
    <property type="protein sequence ID" value="SDD70336.1"/>
    <property type="molecule type" value="Genomic_DNA"/>
</dbReference>
<gene>
    <name evidence="3" type="ORF">SAMN05216464_102323</name>
</gene>
<sequence>MRLFTSSLLAIAFAGLVAPGLASAQTADTTNSVAVPVSGSGYTVGNNAYRVYFLTQENGPLQVALKVKDENGSKLICRLDANGKPTTIKVKSSAGYSIVPVATYTVAKSGYHFIEVKETSGNKLPDIAEAILSGPAAKDVKFNNSQYKGAPATHLTYKVPGDSVAAWFYSEVLVPKIADSTVNAYYETNGFNGGYMGIQHNSKNEKRFIFSIWSNYNTNDPKEIPSDYAITLIKKGAGVFTGEFGNEGSGGHSHLVFNWKADVVYKLLVGAKPAGDHTIFTAYYYAPENGGWKLIAQWDKTKTGGKLLSGLYSFVENFGDNGMDYFSAKYGNQWICTPSGKWMELTTARFTTTADKVKHPRFDYGSGVDGKWFYMFSGGFKTVGTTPRGTMITRPANGTPPAIDFNALPQQ</sequence>
<organism evidence="3 4">
    <name type="scientific">Mucilaginibacter pineti</name>
    <dbReference type="NCBI Taxonomy" id="1391627"/>
    <lineage>
        <taxon>Bacteria</taxon>
        <taxon>Pseudomonadati</taxon>
        <taxon>Bacteroidota</taxon>
        <taxon>Sphingobacteriia</taxon>
        <taxon>Sphingobacteriales</taxon>
        <taxon>Sphingobacteriaceae</taxon>
        <taxon>Mucilaginibacter</taxon>
    </lineage>
</organism>
<feature type="domain" description="DUF5077" evidence="2">
    <location>
        <begin position="46"/>
        <end position="136"/>
    </location>
</feature>
<reference evidence="3 4" key="1">
    <citation type="submission" date="2016-10" db="EMBL/GenBank/DDBJ databases">
        <authorList>
            <person name="de Groot N.N."/>
        </authorList>
    </citation>
    <scope>NUCLEOTIDE SEQUENCE [LARGE SCALE GENOMIC DNA]</scope>
    <source>
        <strain evidence="3 4">47C3B</strain>
    </source>
</reference>
<evidence type="ECO:0000259" key="2">
    <source>
        <dbReference type="Pfam" id="PF16871"/>
    </source>
</evidence>
<keyword evidence="1" id="KW-0732">Signal</keyword>
<dbReference type="STRING" id="1391627.SAMN05216464_102323"/>
<accession>A0A1G6WZ66</accession>
<dbReference type="AlphaFoldDB" id="A0A1G6WZ66"/>
<evidence type="ECO:0000313" key="4">
    <source>
        <dbReference type="Proteomes" id="UP000199072"/>
    </source>
</evidence>
<dbReference type="InterPro" id="IPR021862">
    <property type="entry name" value="DUF3472"/>
</dbReference>
<feature type="chain" id="PRO_5011786770" description="DUF5077 domain-containing protein" evidence="1">
    <location>
        <begin position="25"/>
        <end position="411"/>
    </location>
</feature>
<dbReference type="Pfam" id="PF11958">
    <property type="entry name" value="DUF3472"/>
    <property type="match status" value="1"/>
</dbReference>
<proteinExistence type="predicted"/>
<dbReference type="Pfam" id="PF16871">
    <property type="entry name" value="DUF5077"/>
    <property type="match status" value="1"/>
</dbReference>
<dbReference type="InterPro" id="IPR031712">
    <property type="entry name" value="DUF5077"/>
</dbReference>